<comment type="caution">
    <text evidence="1">The sequence shown here is derived from an EMBL/GenBank/DDBJ whole genome shotgun (WGS) entry which is preliminary data.</text>
</comment>
<gene>
    <name evidence="1" type="ORF">B0T22DRAFT_460017</name>
</gene>
<organism evidence="1 2">
    <name type="scientific">Podospora appendiculata</name>
    <dbReference type="NCBI Taxonomy" id="314037"/>
    <lineage>
        <taxon>Eukaryota</taxon>
        <taxon>Fungi</taxon>
        <taxon>Dikarya</taxon>
        <taxon>Ascomycota</taxon>
        <taxon>Pezizomycotina</taxon>
        <taxon>Sordariomycetes</taxon>
        <taxon>Sordariomycetidae</taxon>
        <taxon>Sordariales</taxon>
        <taxon>Podosporaceae</taxon>
        <taxon>Podospora</taxon>
    </lineage>
</organism>
<name>A0AAE0X9P9_9PEZI</name>
<dbReference type="EMBL" id="JAULSO010000002">
    <property type="protein sequence ID" value="KAK3688656.1"/>
    <property type="molecule type" value="Genomic_DNA"/>
</dbReference>
<sequence length="76" mass="8269">MDLVAQLAVVGFGLVLICSARFGGNQRVVGRSRVKHHGVESRNEICSLSCCPRGCVGGTHEHRAALMWYQTEPVCN</sequence>
<evidence type="ECO:0000313" key="1">
    <source>
        <dbReference type="EMBL" id="KAK3688656.1"/>
    </source>
</evidence>
<dbReference type="AlphaFoldDB" id="A0AAE0X9P9"/>
<reference evidence="1" key="1">
    <citation type="journal article" date="2023" name="Mol. Phylogenet. Evol.">
        <title>Genome-scale phylogeny and comparative genomics of the fungal order Sordariales.</title>
        <authorList>
            <person name="Hensen N."/>
            <person name="Bonometti L."/>
            <person name="Westerberg I."/>
            <person name="Brannstrom I.O."/>
            <person name="Guillou S."/>
            <person name="Cros-Aarteil S."/>
            <person name="Calhoun S."/>
            <person name="Haridas S."/>
            <person name="Kuo A."/>
            <person name="Mondo S."/>
            <person name="Pangilinan J."/>
            <person name="Riley R."/>
            <person name="LaButti K."/>
            <person name="Andreopoulos B."/>
            <person name="Lipzen A."/>
            <person name="Chen C."/>
            <person name="Yan M."/>
            <person name="Daum C."/>
            <person name="Ng V."/>
            <person name="Clum A."/>
            <person name="Steindorff A."/>
            <person name="Ohm R.A."/>
            <person name="Martin F."/>
            <person name="Silar P."/>
            <person name="Natvig D.O."/>
            <person name="Lalanne C."/>
            <person name="Gautier V."/>
            <person name="Ament-Velasquez S.L."/>
            <person name="Kruys A."/>
            <person name="Hutchinson M.I."/>
            <person name="Powell A.J."/>
            <person name="Barry K."/>
            <person name="Miller A.N."/>
            <person name="Grigoriev I.V."/>
            <person name="Debuchy R."/>
            <person name="Gladieux P."/>
            <person name="Hiltunen Thoren M."/>
            <person name="Johannesson H."/>
        </authorList>
    </citation>
    <scope>NUCLEOTIDE SEQUENCE</scope>
    <source>
        <strain evidence="1">CBS 314.62</strain>
    </source>
</reference>
<protein>
    <submittedName>
        <fullName evidence="1">Uncharacterized protein</fullName>
    </submittedName>
</protein>
<proteinExistence type="predicted"/>
<accession>A0AAE0X9P9</accession>
<keyword evidence="2" id="KW-1185">Reference proteome</keyword>
<evidence type="ECO:0000313" key="2">
    <source>
        <dbReference type="Proteomes" id="UP001270362"/>
    </source>
</evidence>
<dbReference type="Proteomes" id="UP001270362">
    <property type="component" value="Unassembled WGS sequence"/>
</dbReference>
<reference evidence="1" key="2">
    <citation type="submission" date="2023-06" db="EMBL/GenBank/DDBJ databases">
        <authorList>
            <consortium name="Lawrence Berkeley National Laboratory"/>
            <person name="Haridas S."/>
            <person name="Hensen N."/>
            <person name="Bonometti L."/>
            <person name="Westerberg I."/>
            <person name="Brannstrom I.O."/>
            <person name="Guillou S."/>
            <person name="Cros-Aarteil S."/>
            <person name="Calhoun S."/>
            <person name="Kuo A."/>
            <person name="Mondo S."/>
            <person name="Pangilinan J."/>
            <person name="Riley R."/>
            <person name="Labutti K."/>
            <person name="Andreopoulos B."/>
            <person name="Lipzen A."/>
            <person name="Chen C."/>
            <person name="Yanf M."/>
            <person name="Daum C."/>
            <person name="Ng V."/>
            <person name="Clum A."/>
            <person name="Steindorff A."/>
            <person name="Ohm R."/>
            <person name="Martin F."/>
            <person name="Silar P."/>
            <person name="Natvig D."/>
            <person name="Lalanne C."/>
            <person name="Gautier V."/>
            <person name="Ament-Velasquez S.L."/>
            <person name="Kruys A."/>
            <person name="Hutchinson M.I."/>
            <person name="Powell A.J."/>
            <person name="Barry K."/>
            <person name="Miller A.N."/>
            <person name="Grigoriev I.V."/>
            <person name="Debuchy R."/>
            <person name="Gladieux P."/>
            <person name="Thoren M.H."/>
            <person name="Johannesson H."/>
        </authorList>
    </citation>
    <scope>NUCLEOTIDE SEQUENCE</scope>
    <source>
        <strain evidence="1">CBS 314.62</strain>
    </source>
</reference>